<evidence type="ECO:0000313" key="2">
    <source>
        <dbReference type="EMBL" id="TFK46717.1"/>
    </source>
</evidence>
<name>A0A5C3MPB1_9AGAM</name>
<dbReference type="Proteomes" id="UP000305948">
    <property type="component" value="Unassembled WGS sequence"/>
</dbReference>
<protein>
    <submittedName>
        <fullName evidence="2">Uncharacterized protein</fullName>
    </submittedName>
</protein>
<keyword evidence="1" id="KW-1133">Transmembrane helix</keyword>
<keyword evidence="3" id="KW-1185">Reference proteome</keyword>
<dbReference type="EMBL" id="ML213528">
    <property type="protein sequence ID" value="TFK46717.1"/>
    <property type="molecule type" value="Genomic_DNA"/>
</dbReference>
<organism evidence="2 3">
    <name type="scientific">Heliocybe sulcata</name>
    <dbReference type="NCBI Taxonomy" id="5364"/>
    <lineage>
        <taxon>Eukaryota</taxon>
        <taxon>Fungi</taxon>
        <taxon>Dikarya</taxon>
        <taxon>Basidiomycota</taxon>
        <taxon>Agaricomycotina</taxon>
        <taxon>Agaricomycetes</taxon>
        <taxon>Gloeophyllales</taxon>
        <taxon>Gloeophyllaceae</taxon>
        <taxon>Heliocybe</taxon>
    </lineage>
</organism>
<reference evidence="2 3" key="1">
    <citation type="journal article" date="2019" name="Nat. Ecol. Evol.">
        <title>Megaphylogeny resolves global patterns of mushroom evolution.</title>
        <authorList>
            <person name="Varga T."/>
            <person name="Krizsan K."/>
            <person name="Foldi C."/>
            <person name="Dima B."/>
            <person name="Sanchez-Garcia M."/>
            <person name="Sanchez-Ramirez S."/>
            <person name="Szollosi G.J."/>
            <person name="Szarkandi J.G."/>
            <person name="Papp V."/>
            <person name="Albert L."/>
            <person name="Andreopoulos W."/>
            <person name="Angelini C."/>
            <person name="Antonin V."/>
            <person name="Barry K.W."/>
            <person name="Bougher N.L."/>
            <person name="Buchanan P."/>
            <person name="Buyck B."/>
            <person name="Bense V."/>
            <person name="Catcheside P."/>
            <person name="Chovatia M."/>
            <person name="Cooper J."/>
            <person name="Damon W."/>
            <person name="Desjardin D."/>
            <person name="Finy P."/>
            <person name="Geml J."/>
            <person name="Haridas S."/>
            <person name="Hughes K."/>
            <person name="Justo A."/>
            <person name="Karasinski D."/>
            <person name="Kautmanova I."/>
            <person name="Kiss B."/>
            <person name="Kocsube S."/>
            <person name="Kotiranta H."/>
            <person name="LaButti K.M."/>
            <person name="Lechner B.E."/>
            <person name="Liimatainen K."/>
            <person name="Lipzen A."/>
            <person name="Lukacs Z."/>
            <person name="Mihaltcheva S."/>
            <person name="Morgado L.N."/>
            <person name="Niskanen T."/>
            <person name="Noordeloos M.E."/>
            <person name="Ohm R.A."/>
            <person name="Ortiz-Santana B."/>
            <person name="Ovrebo C."/>
            <person name="Racz N."/>
            <person name="Riley R."/>
            <person name="Savchenko A."/>
            <person name="Shiryaev A."/>
            <person name="Soop K."/>
            <person name="Spirin V."/>
            <person name="Szebenyi C."/>
            <person name="Tomsovsky M."/>
            <person name="Tulloss R.E."/>
            <person name="Uehling J."/>
            <person name="Grigoriev I.V."/>
            <person name="Vagvolgyi C."/>
            <person name="Papp T."/>
            <person name="Martin F.M."/>
            <person name="Miettinen O."/>
            <person name="Hibbett D.S."/>
            <person name="Nagy L.G."/>
        </authorList>
    </citation>
    <scope>NUCLEOTIDE SEQUENCE [LARGE SCALE GENOMIC DNA]</scope>
    <source>
        <strain evidence="2 3">OMC1185</strain>
    </source>
</reference>
<keyword evidence="1" id="KW-0472">Membrane</keyword>
<evidence type="ECO:0000256" key="1">
    <source>
        <dbReference type="SAM" id="Phobius"/>
    </source>
</evidence>
<keyword evidence="1" id="KW-0812">Transmembrane</keyword>
<feature type="transmembrane region" description="Helical" evidence="1">
    <location>
        <begin position="106"/>
        <end position="125"/>
    </location>
</feature>
<proteinExistence type="predicted"/>
<accession>A0A5C3MPB1</accession>
<evidence type="ECO:0000313" key="3">
    <source>
        <dbReference type="Proteomes" id="UP000305948"/>
    </source>
</evidence>
<sequence length="206" mass="23212">MRRVGTDEYSYKYRGIRDFVRTVYSGSEQMCMMRDVHICSNVELAYLERSDGSAGIRGVRCRWESTSSASLLRSGECVGISVMTVSTYELASSLIRGGGRRRRPWMNVYAHIVYIHGISMMYATRLPFGQPTLEDKHVLAVSIFGLFLHNARLCYSAGPRSGTARSREIRSQSRSRYASRMSIIDNHELQCMPTSQGSSIHATSCE</sequence>
<dbReference type="AlphaFoldDB" id="A0A5C3MPB1"/>
<gene>
    <name evidence="2" type="ORF">OE88DRAFT_888214</name>
</gene>